<dbReference type="SUPFAM" id="SSF51197">
    <property type="entry name" value="Clavaminate synthase-like"/>
    <property type="match status" value="1"/>
</dbReference>
<gene>
    <name evidence="4" type="ORF">PENSUB_13740</name>
</gene>
<evidence type="ECO:0000256" key="1">
    <source>
        <dbReference type="ARBA" id="ARBA00008056"/>
    </source>
</evidence>
<dbReference type="PRINTS" id="PR00682">
    <property type="entry name" value="IPNSYNTHASE"/>
</dbReference>
<dbReference type="InterPro" id="IPR005123">
    <property type="entry name" value="Oxoglu/Fe-dep_dioxygenase_dom"/>
</dbReference>
<dbReference type="Pfam" id="PF03171">
    <property type="entry name" value="2OG-FeII_Oxy"/>
    <property type="match status" value="1"/>
</dbReference>
<dbReference type="Proteomes" id="UP000186955">
    <property type="component" value="Unassembled WGS sequence"/>
</dbReference>
<organism evidence="4 5">
    <name type="scientific">Penicillium subrubescens</name>
    <dbReference type="NCBI Taxonomy" id="1316194"/>
    <lineage>
        <taxon>Eukaryota</taxon>
        <taxon>Fungi</taxon>
        <taxon>Dikarya</taxon>
        <taxon>Ascomycota</taxon>
        <taxon>Pezizomycotina</taxon>
        <taxon>Eurotiomycetes</taxon>
        <taxon>Eurotiomycetidae</taxon>
        <taxon>Eurotiales</taxon>
        <taxon>Aspergillaceae</taxon>
        <taxon>Penicillium</taxon>
    </lineage>
</organism>
<dbReference type="InterPro" id="IPR026992">
    <property type="entry name" value="DIOX_N"/>
</dbReference>
<keyword evidence="5" id="KW-1185">Reference proteome</keyword>
<accession>A0A1Q5SNU7</accession>
<dbReference type="InterPro" id="IPR050231">
    <property type="entry name" value="Iron_ascorbate_oxido_reductase"/>
</dbReference>
<dbReference type="EMBL" id="MNBE01000773">
    <property type="protein sequence ID" value="OKO89674.1"/>
    <property type="molecule type" value="Genomic_DNA"/>
</dbReference>
<evidence type="ECO:0000313" key="4">
    <source>
        <dbReference type="EMBL" id="OKO89674.1"/>
    </source>
</evidence>
<comment type="caution">
    <text evidence="4">The sequence shown here is derived from an EMBL/GenBank/DDBJ whole genome shotgun (WGS) entry which is preliminary data.</text>
</comment>
<dbReference type="Pfam" id="PF14226">
    <property type="entry name" value="DIOX_N"/>
    <property type="match status" value="1"/>
</dbReference>
<protein>
    <submittedName>
        <fullName evidence="4">Gibberellin 20 oxidase 1</fullName>
    </submittedName>
</protein>
<keyword evidence="2" id="KW-0479">Metal-binding</keyword>
<dbReference type="AlphaFoldDB" id="A0A1Q5SNU7"/>
<dbReference type="GO" id="GO:0016491">
    <property type="term" value="F:oxidoreductase activity"/>
    <property type="evidence" value="ECO:0007669"/>
    <property type="project" value="UniProtKB-KW"/>
</dbReference>
<dbReference type="STRING" id="1316194.A0A1Q5SNU7"/>
<proteinExistence type="inferred from homology"/>
<keyword evidence="2" id="KW-0560">Oxidoreductase</keyword>
<comment type="similarity">
    <text evidence="1 2">Belongs to the iron/ascorbate-dependent oxidoreductase family.</text>
</comment>
<dbReference type="Gene3D" id="2.60.120.330">
    <property type="entry name" value="B-lactam Antibiotic, Isopenicillin N Synthase, Chain"/>
    <property type="match status" value="1"/>
</dbReference>
<dbReference type="InterPro" id="IPR027443">
    <property type="entry name" value="IPNS-like_sf"/>
</dbReference>
<dbReference type="PROSITE" id="PS51471">
    <property type="entry name" value="FE2OG_OXY"/>
    <property type="match status" value="1"/>
</dbReference>
<evidence type="ECO:0000313" key="5">
    <source>
        <dbReference type="Proteomes" id="UP000186955"/>
    </source>
</evidence>
<dbReference type="OrthoDB" id="288590at2759"/>
<name>A0A1Q5SNU7_9EURO</name>
<dbReference type="PANTHER" id="PTHR47990">
    <property type="entry name" value="2-OXOGLUTARATE (2OG) AND FE(II)-DEPENDENT OXYGENASE SUPERFAMILY PROTEIN-RELATED"/>
    <property type="match status" value="1"/>
</dbReference>
<evidence type="ECO:0000256" key="2">
    <source>
        <dbReference type="RuleBase" id="RU003682"/>
    </source>
</evidence>
<sequence>MSEALDLSLLKGTPQQREEISTALLHGLKTRGGVKLKNHGLPDKLIYDLFDWTRKFFALPHEDKMLAKHPPKANPNRGYCYVGQESISSISGFEKGLPQGKFVRDIKETVDFGSPRDELVDNIWVPEEKLPGFRNFIEEFYETCFKLELEILAALARALGVDENQMLALHNKAENEFRILHYPSIPASELADGTTTRIAEHTDFGSITMLFQDSVGGLQVEDQQNPGVFRGIESKDKTEIILNIGDSMQRITNDTFRAACHRVTYPPSVKVDSDSGSAEAVIPERYSIAYFAKPNRSASLFPFREFITPATPCRYDDVNAWDFQNLRISRLFK</sequence>
<reference evidence="4 5" key="1">
    <citation type="submission" date="2016-10" db="EMBL/GenBank/DDBJ databases">
        <title>Genome sequence of the ascomycete fungus Penicillium subrubescens.</title>
        <authorList>
            <person name="De Vries R.P."/>
            <person name="Peng M."/>
            <person name="Dilokpimol A."/>
            <person name="Hilden K."/>
            <person name="Makela M.R."/>
            <person name="Grigoriev I."/>
            <person name="Riley R."/>
            <person name="Granchi Z."/>
        </authorList>
    </citation>
    <scope>NUCLEOTIDE SEQUENCE [LARGE SCALE GENOMIC DNA]</scope>
    <source>
        <strain evidence="4 5">CBS 132785</strain>
    </source>
</reference>
<evidence type="ECO:0000259" key="3">
    <source>
        <dbReference type="PROSITE" id="PS51471"/>
    </source>
</evidence>
<dbReference type="GO" id="GO:0046872">
    <property type="term" value="F:metal ion binding"/>
    <property type="evidence" value="ECO:0007669"/>
    <property type="project" value="UniProtKB-KW"/>
</dbReference>
<dbReference type="InterPro" id="IPR044861">
    <property type="entry name" value="IPNS-like_FE2OG_OXY"/>
</dbReference>
<dbReference type="GO" id="GO:0044283">
    <property type="term" value="P:small molecule biosynthetic process"/>
    <property type="evidence" value="ECO:0007669"/>
    <property type="project" value="UniProtKB-ARBA"/>
</dbReference>
<keyword evidence="2" id="KW-0408">Iron</keyword>
<feature type="domain" description="Fe2OG dioxygenase" evidence="3">
    <location>
        <begin position="172"/>
        <end position="294"/>
    </location>
</feature>